<reference evidence="1 2" key="1">
    <citation type="submission" date="2014-04" db="EMBL/GenBank/DDBJ databases">
        <authorList>
            <consortium name="DOE Joint Genome Institute"/>
            <person name="Kuo A."/>
            <person name="Girlanda M."/>
            <person name="Perotto S."/>
            <person name="Kohler A."/>
            <person name="Nagy L.G."/>
            <person name="Floudas D."/>
            <person name="Copeland A."/>
            <person name="Barry K.W."/>
            <person name="Cichocki N."/>
            <person name="Veneault-Fourrey C."/>
            <person name="LaButti K."/>
            <person name="Lindquist E.A."/>
            <person name="Lipzen A."/>
            <person name="Lundell T."/>
            <person name="Morin E."/>
            <person name="Murat C."/>
            <person name="Sun H."/>
            <person name="Tunlid A."/>
            <person name="Henrissat B."/>
            <person name="Grigoriev I.V."/>
            <person name="Hibbett D.S."/>
            <person name="Martin F."/>
            <person name="Nordberg H.P."/>
            <person name="Cantor M.N."/>
            <person name="Hua S.X."/>
        </authorList>
    </citation>
    <scope>NUCLEOTIDE SEQUENCE [LARGE SCALE GENOMIC DNA]</scope>
    <source>
        <strain evidence="1 2">MUT 4182</strain>
    </source>
</reference>
<proteinExistence type="predicted"/>
<name>A0A0C3MHB5_9AGAM</name>
<keyword evidence="2" id="KW-1185">Reference proteome</keyword>
<dbReference type="HOGENOM" id="CLU_2869333_0_0_1"/>
<gene>
    <name evidence="1" type="ORF">M407DRAFT_241151</name>
</gene>
<dbReference type="Proteomes" id="UP000054248">
    <property type="component" value="Unassembled WGS sequence"/>
</dbReference>
<sequence length="64" mass="6988">MGRIGWVDSKYAATSARGPGVGEAVAEGLENLILKRSNRRRSCSKITGCRTFCVRDAMRELQGT</sequence>
<organism evidence="1 2">
    <name type="scientific">Tulasnella calospora MUT 4182</name>
    <dbReference type="NCBI Taxonomy" id="1051891"/>
    <lineage>
        <taxon>Eukaryota</taxon>
        <taxon>Fungi</taxon>
        <taxon>Dikarya</taxon>
        <taxon>Basidiomycota</taxon>
        <taxon>Agaricomycotina</taxon>
        <taxon>Agaricomycetes</taxon>
        <taxon>Cantharellales</taxon>
        <taxon>Tulasnellaceae</taxon>
        <taxon>Tulasnella</taxon>
    </lineage>
</organism>
<evidence type="ECO:0000313" key="2">
    <source>
        <dbReference type="Proteomes" id="UP000054248"/>
    </source>
</evidence>
<accession>A0A0C3MHB5</accession>
<reference evidence="2" key="2">
    <citation type="submission" date="2015-01" db="EMBL/GenBank/DDBJ databases">
        <title>Evolutionary Origins and Diversification of the Mycorrhizal Mutualists.</title>
        <authorList>
            <consortium name="DOE Joint Genome Institute"/>
            <consortium name="Mycorrhizal Genomics Consortium"/>
            <person name="Kohler A."/>
            <person name="Kuo A."/>
            <person name="Nagy L.G."/>
            <person name="Floudas D."/>
            <person name="Copeland A."/>
            <person name="Barry K.W."/>
            <person name="Cichocki N."/>
            <person name="Veneault-Fourrey C."/>
            <person name="LaButti K."/>
            <person name="Lindquist E.A."/>
            <person name="Lipzen A."/>
            <person name="Lundell T."/>
            <person name="Morin E."/>
            <person name="Murat C."/>
            <person name="Riley R."/>
            <person name="Ohm R."/>
            <person name="Sun H."/>
            <person name="Tunlid A."/>
            <person name="Henrissat B."/>
            <person name="Grigoriev I.V."/>
            <person name="Hibbett D.S."/>
            <person name="Martin F."/>
        </authorList>
    </citation>
    <scope>NUCLEOTIDE SEQUENCE [LARGE SCALE GENOMIC DNA]</scope>
    <source>
        <strain evidence="2">MUT 4182</strain>
    </source>
</reference>
<evidence type="ECO:0000313" key="1">
    <source>
        <dbReference type="EMBL" id="KIO33102.1"/>
    </source>
</evidence>
<protein>
    <submittedName>
        <fullName evidence="1">Uncharacterized protein</fullName>
    </submittedName>
</protein>
<dbReference type="AlphaFoldDB" id="A0A0C3MHB5"/>
<dbReference type="EMBL" id="KN822950">
    <property type="protein sequence ID" value="KIO33102.1"/>
    <property type="molecule type" value="Genomic_DNA"/>
</dbReference>